<dbReference type="CDD" id="cd06661">
    <property type="entry name" value="GGCT_like"/>
    <property type="match status" value="1"/>
</dbReference>
<reference evidence="2 3" key="1">
    <citation type="submission" date="2024-09" db="EMBL/GenBank/DDBJ databases">
        <authorList>
            <person name="Sun Q."/>
            <person name="Mori K."/>
        </authorList>
    </citation>
    <scope>NUCLEOTIDE SEQUENCE [LARGE SCALE GENOMIC DNA]</scope>
    <source>
        <strain evidence="2 3">TBRC 0563</strain>
    </source>
</reference>
<evidence type="ECO:0000259" key="1">
    <source>
        <dbReference type="Pfam" id="PF06094"/>
    </source>
</evidence>
<dbReference type="EC" id="2.3.2.-" evidence="2"/>
<dbReference type="Proteomes" id="UP001589627">
    <property type="component" value="Unassembled WGS sequence"/>
</dbReference>
<keyword evidence="2" id="KW-0012">Acyltransferase</keyword>
<proteinExistence type="predicted"/>
<evidence type="ECO:0000313" key="2">
    <source>
        <dbReference type="EMBL" id="MFB9835123.1"/>
    </source>
</evidence>
<comment type="caution">
    <text evidence="2">The sequence shown here is derived from an EMBL/GenBank/DDBJ whole genome shotgun (WGS) entry which is preliminary data.</text>
</comment>
<sequence>MVDVSAHLLFSYGTLQQSEVQLERFGRELHGAADGLPGYRTTLITITDPEVIRASGTDRHPLVIPSTDPNDVVEGSVFSLTTAELAAADDYEVDDYVRIEVTLTSGTRAWAYLDARATCRPDG</sequence>
<name>A0ABV5YJC6_9ACTN</name>
<dbReference type="SUPFAM" id="SSF110857">
    <property type="entry name" value="Gamma-glutamyl cyclotransferase-like"/>
    <property type="match status" value="1"/>
</dbReference>
<dbReference type="RefSeq" id="WP_378206016.1">
    <property type="nucleotide sequence ID" value="NZ_JBHLZP010000179.1"/>
</dbReference>
<dbReference type="GO" id="GO:0016746">
    <property type="term" value="F:acyltransferase activity"/>
    <property type="evidence" value="ECO:0007669"/>
    <property type="project" value="UniProtKB-KW"/>
</dbReference>
<protein>
    <submittedName>
        <fullName evidence="2">Gamma-glutamylcyclotransferase family protein</fullName>
        <ecNumber evidence="2">2.3.2.-</ecNumber>
    </submittedName>
</protein>
<dbReference type="InterPro" id="IPR009288">
    <property type="entry name" value="AIG2-like_dom"/>
</dbReference>
<gene>
    <name evidence="2" type="ORF">ACFFNX_23355</name>
</gene>
<feature type="domain" description="Gamma-glutamylcyclotransferase AIG2-like" evidence="1">
    <location>
        <begin position="9"/>
        <end position="113"/>
    </location>
</feature>
<dbReference type="InterPro" id="IPR036568">
    <property type="entry name" value="GGCT-like_sf"/>
</dbReference>
<dbReference type="InterPro" id="IPR013024">
    <property type="entry name" value="GGCT-like"/>
</dbReference>
<dbReference type="Gene3D" id="3.10.490.10">
    <property type="entry name" value="Gamma-glutamyl cyclotransferase-like"/>
    <property type="match status" value="1"/>
</dbReference>
<organism evidence="2 3">
    <name type="scientific">Actinoallomurus acaciae</name>
    <dbReference type="NCBI Taxonomy" id="502577"/>
    <lineage>
        <taxon>Bacteria</taxon>
        <taxon>Bacillati</taxon>
        <taxon>Actinomycetota</taxon>
        <taxon>Actinomycetes</taxon>
        <taxon>Streptosporangiales</taxon>
        <taxon>Thermomonosporaceae</taxon>
        <taxon>Actinoallomurus</taxon>
    </lineage>
</organism>
<keyword evidence="2" id="KW-0808">Transferase</keyword>
<dbReference type="EMBL" id="JBHLZP010000179">
    <property type="protein sequence ID" value="MFB9835123.1"/>
    <property type="molecule type" value="Genomic_DNA"/>
</dbReference>
<accession>A0ABV5YJC6</accession>
<dbReference type="Pfam" id="PF06094">
    <property type="entry name" value="GGACT"/>
    <property type="match status" value="1"/>
</dbReference>
<evidence type="ECO:0000313" key="3">
    <source>
        <dbReference type="Proteomes" id="UP001589627"/>
    </source>
</evidence>
<keyword evidence="3" id="KW-1185">Reference proteome</keyword>